<proteinExistence type="predicted"/>
<sequence>MSRYVASESNEDHESREISGKRGVGDEGGERGEEIIEASSAANSTTLTTVSTVPATTDQFMFTNDFKRLLVGFVQGDTVMTLRLATKGWKCVADAFIDEGVKSGTMIVHDGTDISWAVSWAREERRKQVSRVIFLLNITKVGVRAFHSAVNLVVVDIPEGIESIDEAAFNSCRSLTTVSFPTTLTWIGRSAFNNCKSLDNVDLLHRNLQELGDYEFHGCSELKSMTIPDSLQTFGYNVFCECFKPVPSSIDVNRYDHDVSAVFAYLRSKQKNN</sequence>
<organism evidence="2 3">
    <name type="scientific">Triparma laevis f. inornata</name>
    <dbReference type="NCBI Taxonomy" id="1714386"/>
    <lineage>
        <taxon>Eukaryota</taxon>
        <taxon>Sar</taxon>
        <taxon>Stramenopiles</taxon>
        <taxon>Ochrophyta</taxon>
        <taxon>Bolidophyceae</taxon>
        <taxon>Parmales</taxon>
        <taxon>Triparmaceae</taxon>
        <taxon>Triparma</taxon>
    </lineage>
</organism>
<dbReference type="Pfam" id="PF13306">
    <property type="entry name" value="LRR_5"/>
    <property type="match status" value="1"/>
</dbReference>
<name>A0A9W7E940_9STRA</name>
<reference evidence="3" key="1">
    <citation type="journal article" date="2023" name="Commun. Biol.">
        <title>Genome analysis of Parmales, the sister group of diatoms, reveals the evolutionary specialization of diatoms from phago-mixotrophs to photoautotrophs.</title>
        <authorList>
            <person name="Ban H."/>
            <person name="Sato S."/>
            <person name="Yoshikawa S."/>
            <person name="Yamada K."/>
            <person name="Nakamura Y."/>
            <person name="Ichinomiya M."/>
            <person name="Sato N."/>
            <person name="Blanc-Mathieu R."/>
            <person name="Endo H."/>
            <person name="Kuwata A."/>
            <person name="Ogata H."/>
        </authorList>
    </citation>
    <scope>NUCLEOTIDE SEQUENCE [LARGE SCALE GENOMIC DNA]</scope>
</reference>
<dbReference type="PANTHER" id="PTHR45661:SF3">
    <property type="entry name" value="IG-LIKE DOMAIN-CONTAINING PROTEIN"/>
    <property type="match status" value="1"/>
</dbReference>
<gene>
    <name evidence="2" type="ORF">TL16_g05408</name>
</gene>
<accession>A0A9W7E940</accession>
<evidence type="ECO:0000256" key="1">
    <source>
        <dbReference type="SAM" id="MobiDB-lite"/>
    </source>
</evidence>
<dbReference type="Proteomes" id="UP001162640">
    <property type="component" value="Unassembled WGS sequence"/>
</dbReference>
<protein>
    <submittedName>
        <fullName evidence="2">Uncharacterized protein</fullName>
    </submittedName>
</protein>
<evidence type="ECO:0000313" key="2">
    <source>
        <dbReference type="EMBL" id="GMH70442.1"/>
    </source>
</evidence>
<dbReference type="Gene3D" id="3.80.10.10">
    <property type="entry name" value="Ribonuclease Inhibitor"/>
    <property type="match status" value="1"/>
</dbReference>
<dbReference type="PANTHER" id="PTHR45661">
    <property type="entry name" value="SURFACE ANTIGEN"/>
    <property type="match status" value="1"/>
</dbReference>
<dbReference type="InterPro" id="IPR053139">
    <property type="entry name" value="Surface_bspA-like"/>
</dbReference>
<dbReference type="InterPro" id="IPR032675">
    <property type="entry name" value="LRR_dom_sf"/>
</dbReference>
<feature type="region of interest" description="Disordered" evidence="1">
    <location>
        <begin position="1"/>
        <end position="30"/>
    </location>
</feature>
<dbReference type="EMBL" id="BLQM01000157">
    <property type="protein sequence ID" value="GMH70442.1"/>
    <property type="molecule type" value="Genomic_DNA"/>
</dbReference>
<evidence type="ECO:0000313" key="3">
    <source>
        <dbReference type="Proteomes" id="UP001162640"/>
    </source>
</evidence>
<dbReference type="InterPro" id="IPR026906">
    <property type="entry name" value="LRR_5"/>
</dbReference>
<comment type="caution">
    <text evidence="2">The sequence shown here is derived from an EMBL/GenBank/DDBJ whole genome shotgun (WGS) entry which is preliminary data.</text>
</comment>
<dbReference type="AlphaFoldDB" id="A0A9W7E940"/>
<dbReference type="SUPFAM" id="SSF52058">
    <property type="entry name" value="L domain-like"/>
    <property type="match status" value="1"/>
</dbReference>
<feature type="compositionally biased region" description="Basic and acidic residues" evidence="1">
    <location>
        <begin position="10"/>
        <end position="30"/>
    </location>
</feature>